<dbReference type="EMBL" id="CP147403">
    <property type="protein sequence ID" value="WXB86453.1"/>
    <property type="molecule type" value="Genomic_DNA"/>
</dbReference>
<keyword evidence="2" id="KW-1185">Reference proteome</keyword>
<dbReference type="Proteomes" id="UP001368328">
    <property type="component" value="Chromosome"/>
</dbReference>
<evidence type="ECO:0000313" key="2">
    <source>
        <dbReference type="Proteomes" id="UP001368328"/>
    </source>
</evidence>
<organism evidence="1 2">
    <name type="scientific">Metabacillus rhizosphaerae</name>
    <dbReference type="NCBI Taxonomy" id="3117747"/>
    <lineage>
        <taxon>Bacteria</taxon>
        <taxon>Bacillati</taxon>
        <taxon>Bacillota</taxon>
        <taxon>Bacilli</taxon>
        <taxon>Bacillales</taxon>
        <taxon>Bacillaceae</taxon>
        <taxon>Metabacillus</taxon>
    </lineage>
</organism>
<accession>A0ABZ2MM64</accession>
<protein>
    <submittedName>
        <fullName evidence="1">Uncharacterized protein</fullName>
    </submittedName>
</protein>
<sequence length="57" mass="6444">MDNKMNQGIGNLAKKIKKLKQQGANGEEIQVAVFDMFKDLGLNIPIDKKIRATERDE</sequence>
<gene>
    <name evidence="1" type="ORF">WCV66_14360</name>
</gene>
<evidence type="ECO:0000313" key="1">
    <source>
        <dbReference type="EMBL" id="WXB86453.1"/>
    </source>
</evidence>
<name>A0ABZ2MM64_9BACI</name>
<reference evidence="1 2" key="1">
    <citation type="submission" date="2024-02" db="EMBL/GenBank/DDBJ databases">
        <title>Seven novel Bacillus-like species.</title>
        <authorList>
            <person name="Liu G."/>
        </authorList>
    </citation>
    <scope>NUCLEOTIDE SEQUENCE [LARGE SCALE GENOMIC DNA]</scope>
    <source>
        <strain evidence="1 2">FJAT-53654</strain>
    </source>
</reference>
<dbReference type="RefSeq" id="WP_338785804.1">
    <property type="nucleotide sequence ID" value="NZ_CP147403.1"/>
</dbReference>
<proteinExistence type="predicted"/>